<comment type="catalytic activity">
    <reaction evidence="7">
        <text>L-threonyl-[protein] + ATP = O-phospho-L-threonyl-[protein] + ADP + H(+)</text>
        <dbReference type="Rhea" id="RHEA:46608"/>
        <dbReference type="Rhea" id="RHEA-COMP:11060"/>
        <dbReference type="Rhea" id="RHEA-COMP:11605"/>
        <dbReference type="ChEBI" id="CHEBI:15378"/>
        <dbReference type="ChEBI" id="CHEBI:30013"/>
        <dbReference type="ChEBI" id="CHEBI:30616"/>
        <dbReference type="ChEBI" id="CHEBI:61977"/>
        <dbReference type="ChEBI" id="CHEBI:456216"/>
        <dbReference type="EC" id="2.7.11.1"/>
    </reaction>
</comment>
<keyword evidence="3" id="KW-0808">Transferase</keyword>
<dbReference type="PROSITE" id="PS50005">
    <property type="entry name" value="TPR"/>
    <property type="match status" value="2"/>
</dbReference>
<evidence type="ECO:0000256" key="5">
    <source>
        <dbReference type="ARBA" id="ARBA00022777"/>
    </source>
</evidence>
<feature type="repeat" description="TPR" evidence="9">
    <location>
        <begin position="574"/>
        <end position="607"/>
    </location>
</feature>
<gene>
    <name evidence="12" type="ORF">H6G81_34290</name>
</gene>
<feature type="repeat" description="TPR" evidence="9">
    <location>
        <begin position="688"/>
        <end position="721"/>
    </location>
</feature>
<dbReference type="PROSITE" id="PS50011">
    <property type="entry name" value="PROTEIN_KINASE_DOM"/>
    <property type="match status" value="2"/>
</dbReference>
<dbReference type="EC" id="2.7.11.1" evidence="1"/>
<dbReference type="InterPro" id="IPR011990">
    <property type="entry name" value="TPR-like_helical_dom_sf"/>
</dbReference>
<evidence type="ECO:0000313" key="13">
    <source>
        <dbReference type="Proteomes" id="UP000660380"/>
    </source>
</evidence>
<dbReference type="Proteomes" id="UP000660380">
    <property type="component" value="Unassembled WGS sequence"/>
</dbReference>
<dbReference type="InterPro" id="IPR011009">
    <property type="entry name" value="Kinase-like_dom_sf"/>
</dbReference>
<evidence type="ECO:0000256" key="9">
    <source>
        <dbReference type="PROSITE-ProRule" id="PRU00339"/>
    </source>
</evidence>
<proteinExistence type="predicted"/>
<dbReference type="EMBL" id="JACJTA010000155">
    <property type="protein sequence ID" value="MBD2609426.1"/>
    <property type="molecule type" value="Genomic_DNA"/>
</dbReference>
<feature type="domain" description="Protein kinase" evidence="11">
    <location>
        <begin position="13"/>
        <end position="282"/>
    </location>
</feature>
<dbReference type="SMART" id="SM00028">
    <property type="entry name" value="TPR"/>
    <property type="match status" value="5"/>
</dbReference>
<keyword evidence="4" id="KW-0547">Nucleotide-binding</keyword>
<keyword evidence="10" id="KW-0812">Transmembrane</keyword>
<dbReference type="SMART" id="SM00220">
    <property type="entry name" value="S_TKc"/>
    <property type="match status" value="2"/>
</dbReference>
<evidence type="ECO:0000256" key="4">
    <source>
        <dbReference type="ARBA" id="ARBA00022741"/>
    </source>
</evidence>
<comment type="catalytic activity">
    <reaction evidence="8">
        <text>L-seryl-[protein] + ATP = O-phospho-L-seryl-[protein] + ADP + H(+)</text>
        <dbReference type="Rhea" id="RHEA:17989"/>
        <dbReference type="Rhea" id="RHEA-COMP:9863"/>
        <dbReference type="Rhea" id="RHEA-COMP:11604"/>
        <dbReference type="ChEBI" id="CHEBI:15378"/>
        <dbReference type="ChEBI" id="CHEBI:29999"/>
        <dbReference type="ChEBI" id="CHEBI:30616"/>
        <dbReference type="ChEBI" id="CHEBI:83421"/>
        <dbReference type="ChEBI" id="CHEBI:456216"/>
        <dbReference type="EC" id="2.7.11.1"/>
    </reaction>
</comment>
<dbReference type="RefSeq" id="WP_029638294.1">
    <property type="nucleotide sequence ID" value="NZ_JACJTA010000155.1"/>
</dbReference>
<keyword evidence="9" id="KW-0802">TPR repeat</keyword>
<accession>A0ABR8H2F0</accession>
<dbReference type="Gene3D" id="1.25.40.10">
    <property type="entry name" value="Tetratricopeptide repeat domain"/>
    <property type="match status" value="2"/>
</dbReference>
<name>A0ABR8H2F0_9CYAN</name>
<evidence type="ECO:0000256" key="2">
    <source>
        <dbReference type="ARBA" id="ARBA00022527"/>
    </source>
</evidence>
<feature type="domain" description="Protein kinase" evidence="11">
    <location>
        <begin position="280"/>
        <end position="541"/>
    </location>
</feature>
<dbReference type="InterPro" id="IPR019734">
    <property type="entry name" value="TPR_rpt"/>
</dbReference>
<sequence length="766" mass="87614">MDHQPEDIIHQRYRIIRFIGKGGFGETYQAEDTQSPGLICLLKYLKPQNNNPLLLQIAETKFRQEAEILRRLGSYNQQIPQLYNYFQENQKFYLVQEYIEGQNLKKEIENQPLSEKQVIDVLYDVLKVLDYLSHNNVIHRDIKPENLMRRTSDNKIFLIDFGTVKEVSVLSVNSEGETVTTMVIGTPGYIPDEQLKGKPKFATDIYALGVTGFKLLTGRIPVKNHRDEIIWNGVQISPHLATILDKMVRSDYKQRYETASEVLADLKPLTLLDQTLNQHYYIKSYLGGGGLSYTYLAQDLQRPYQSDCIVKQLHLPAKNQQILQSAQSHFATAITEAQNFPHQQIPRVLDHFQKNQEFYLVYEFIEGETLNKNITVNNRWSEAQVIALLRDVLEILAFIHDQDIIHGDIKPSNLIRRQRDNKIVLIDFSKFKQITTLEFNRQRIVVVKPGGTYGYMPAEQLQNQLKTCSDIYALGLTAIQALTGVSPEQLQTDSQGEFVWRNQATVSPKLARILTKMVRFQFGQRYQSAKEVLNALNVPNVPNVLQPRRFFGLLFILLLVGGFIFHRSLLNYQRTKFFEEGKSLEANENYKEAIVNYKKAIELDPNTKNSEEARIGLGYALGKLNRNKEKLEACQEATKKNNNSFKAWLCKANAESDLGLYDESMESVEMAKNLSCSSTDKDSVGYCSDAWNNQGTTLLGLKEPDKALIAFDKAIEKNPKNHVAWTNKGDLLTKNSPQEALKAYVEALRLKPEYKPAQEGKKRLGG</sequence>
<keyword evidence="5 12" id="KW-0418">Kinase</keyword>
<evidence type="ECO:0000256" key="10">
    <source>
        <dbReference type="SAM" id="Phobius"/>
    </source>
</evidence>
<dbReference type="Gene3D" id="1.10.510.10">
    <property type="entry name" value="Transferase(Phosphotransferase) domain 1"/>
    <property type="match status" value="2"/>
</dbReference>
<keyword evidence="10" id="KW-0472">Membrane</keyword>
<evidence type="ECO:0000256" key="3">
    <source>
        <dbReference type="ARBA" id="ARBA00022679"/>
    </source>
</evidence>
<dbReference type="GO" id="GO:0016301">
    <property type="term" value="F:kinase activity"/>
    <property type="evidence" value="ECO:0007669"/>
    <property type="project" value="UniProtKB-KW"/>
</dbReference>
<evidence type="ECO:0000256" key="7">
    <source>
        <dbReference type="ARBA" id="ARBA00047899"/>
    </source>
</evidence>
<dbReference type="SUPFAM" id="SSF48452">
    <property type="entry name" value="TPR-like"/>
    <property type="match status" value="1"/>
</dbReference>
<evidence type="ECO:0000256" key="8">
    <source>
        <dbReference type="ARBA" id="ARBA00048679"/>
    </source>
</evidence>
<dbReference type="Pfam" id="PF00515">
    <property type="entry name" value="TPR_1"/>
    <property type="match status" value="1"/>
</dbReference>
<dbReference type="InterPro" id="IPR000719">
    <property type="entry name" value="Prot_kinase_dom"/>
</dbReference>
<feature type="transmembrane region" description="Helical" evidence="10">
    <location>
        <begin position="550"/>
        <end position="570"/>
    </location>
</feature>
<evidence type="ECO:0000256" key="1">
    <source>
        <dbReference type="ARBA" id="ARBA00012513"/>
    </source>
</evidence>
<evidence type="ECO:0000259" key="11">
    <source>
        <dbReference type="PROSITE" id="PS50011"/>
    </source>
</evidence>
<keyword evidence="10" id="KW-1133">Transmembrane helix</keyword>
<dbReference type="SUPFAM" id="SSF56112">
    <property type="entry name" value="Protein kinase-like (PK-like)"/>
    <property type="match status" value="2"/>
</dbReference>
<evidence type="ECO:0000313" key="12">
    <source>
        <dbReference type="EMBL" id="MBD2609426.1"/>
    </source>
</evidence>
<keyword evidence="13" id="KW-1185">Reference proteome</keyword>
<keyword evidence="6" id="KW-0067">ATP-binding</keyword>
<protein>
    <recommendedName>
        <fullName evidence="1">non-specific serine/threonine protein kinase</fullName>
        <ecNumber evidence="1">2.7.11.1</ecNumber>
    </recommendedName>
</protein>
<reference evidence="12 13" key="1">
    <citation type="journal article" date="2020" name="ISME J.">
        <title>Comparative genomics reveals insights into cyanobacterial evolution and habitat adaptation.</title>
        <authorList>
            <person name="Chen M.Y."/>
            <person name="Teng W.K."/>
            <person name="Zhao L."/>
            <person name="Hu C.X."/>
            <person name="Zhou Y.K."/>
            <person name="Han B.P."/>
            <person name="Song L.R."/>
            <person name="Shu W.S."/>
        </authorList>
    </citation>
    <scope>NUCLEOTIDE SEQUENCE [LARGE SCALE GENOMIC DNA]</scope>
    <source>
        <strain evidence="12 13">FACHB-248</strain>
    </source>
</reference>
<organism evidence="12 13">
    <name type="scientific">Scytonema hofmannii FACHB-248</name>
    <dbReference type="NCBI Taxonomy" id="1842502"/>
    <lineage>
        <taxon>Bacteria</taxon>
        <taxon>Bacillati</taxon>
        <taxon>Cyanobacteriota</taxon>
        <taxon>Cyanophyceae</taxon>
        <taxon>Nostocales</taxon>
        <taxon>Scytonemataceae</taxon>
        <taxon>Scytonema</taxon>
    </lineage>
</organism>
<comment type="caution">
    <text evidence="12">The sequence shown here is derived from an EMBL/GenBank/DDBJ whole genome shotgun (WGS) entry which is preliminary data.</text>
</comment>
<dbReference type="PANTHER" id="PTHR24363:SF0">
    <property type="entry name" value="SERINE_THREONINE KINASE LIKE DOMAIN CONTAINING 1"/>
    <property type="match status" value="1"/>
</dbReference>
<dbReference type="CDD" id="cd14014">
    <property type="entry name" value="STKc_PknB_like"/>
    <property type="match status" value="2"/>
</dbReference>
<evidence type="ECO:0000256" key="6">
    <source>
        <dbReference type="ARBA" id="ARBA00022840"/>
    </source>
</evidence>
<keyword evidence="2" id="KW-0723">Serine/threonine-protein kinase</keyword>
<dbReference type="Gene3D" id="3.30.200.20">
    <property type="entry name" value="Phosphorylase Kinase, domain 1"/>
    <property type="match status" value="1"/>
</dbReference>
<dbReference type="Pfam" id="PF00069">
    <property type="entry name" value="Pkinase"/>
    <property type="match status" value="2"/>
</dbReference>
<dbReference type="PANTHER" id="PTHR24363">
    <property type="entry name" value="SERINE/THREONINE PROTEIN KINASE"/>
    <property type="match status" value="1"/>
</dbReference>
<dbReference type="Pfam" id="PF13181">
    <property type="entry name" value="TPR_8"/>
    <property type="match status" value="1"/>
</dbReference>